<dbReference type="Proteomes" id="UP000186817">
    <property type="component" value="Unassembled WGS sequence"/>
</dbReference>
<gene>
    <name evidence="2" type="ORF">AK812_SmicGene22333</name>
</gene>
<evidence type="ECO:0000313" key="2">
    <source>
        <dbReference type="EMBL" id="OLP95542.1"/>
    </source>
</evidence>
<reference evidence="2 3" key="1">
    <citation type="submission" date="2016-02" db="EMBL/GenBank/DDBJ databases">
        <title>Genome analysis of coral dinoflagellate symbionts highlights evolutionary adaptations to a symbiotic lifestyle.</title>
        <authorList>
            <person name="Aranda M."/>
            <person name="Li Y."/>
            <person name="Liew Y.J."/>
            <person name="Baumgarten S."/>
            <person name="Simakov O."/>
            <person name="Wilson M."/>
            <person name="Piel J."/>
            <person name="Ashoor H."/>
            <person name="Bougouffa S."/>
            <person name="Bajic V.B."/>
            <person name="Ryu T."/>
            <person name="Ravasi T."/>
            <person name="Bayer T."/>
            <person name="Micklem G."/>
            <person name="Kim H."/>
            <person name="Bhak J."/>
            <person name="Lajeunesse T.C."/>
            <person name="Voolstra C.R."/>
        </authorList>
    </citation>
    <scope>NUCLEOTIDE SEQUENCE [LARGE SCALE GENOMIC DNA]</scope>
    <source>
        <strain evidence="2 3">CCMP2467</strain>
    </source>
</reference>
<evidence type="ECO:0000313" key="3">
    <source>
        <dbReference type="Proteomes" id="UP000186817"/>
    </source>
</evidence>
<comment type="caution">
    <text evidence="2">The sequence shown here is derived from an EMBL/GenBank/DDBJ whole genome shotgun (WGS) entry which is preliminary data.</text>
</comment>
<name>A0A1Q9DK35_SYMMI</name>
<feature type="region of interest" description="Disordered" evidence="1">
    <location>
        <begin position="561"/>
        <end position="582"/>
    </location>
</feature>
<keyword evidence="3" id="KW-1185">Reference proteome</keyword>
<evidence type="ECO:0000256" key="1">
    <source>
        <dbReference type="SAM" id="MobiDB-lite"/>
    </source>
</evidence>
<proteinExistence type="predicted"/>
<organism evidence="2 3">
    <name type="scientific">Symbiodinium microadriaticum</name>
    <name type="common">Dinoflagellate</name>
    <name type="synonym">Zooxanthella microadriatica</name>
    <dbReference type="NCBI Taxonomy" id="2951"/>
    <lineage>
        <taxon>Eukaryota</taxon>
        <taxon>Sar</taxon>
        <taxon>Alveolata</taxon>
        <taxon>Dinophyceae</taxon>
        <taxon>Suessiales</taxon>
        <taxon>Symbiodiniaceae</taxon>
        <taxon>Symbiodinium</taxon>
    </lineage>
</organism>
<feature type="compositionally biased region" description="Pro residues" evidence="1">
    <location>
        <begin position="383"/>
        <end position="428"/>
    </location>
</feature>
<feature type="region of interest" description="Disordered" evidence="1">
    <location>
        <begin position="373"/>
        <end position="544"/>
    </location>
</feature>
<accession>A0A1Q9DK35</accession>
<dbReference type="AlphaFoldDB" id="A0A1Q9DK35"/>
<feature type="compositionally biased region" description="Pro residues" evidence="1">
    <location>
        <begin position="513"/>
        <end position="529"/>
    </location>
</feature>
<sequence length="605" mass="66905">MADPAASLVTEALLHRSLRSIAEDMLEADTMLHERIDVLYAKVQSLLAYIASLERRIAQLEGAPECTDLPAMGLLWLLHGTAQLRIMRRFLQAWLYAHRIALEVRTALHIAPQRPRRFDIFRYRYLLFAFKFWWRYCLRLRLAMHGIDLATLGEPEREASPCSQPSALHGTTWVSLVFDGRIWFRLAQSMNYASLRALRCLSKAHAWRVRMAQTRTATHIIDGRLALVWEFYSEIFIQLAPPLQRWFLKAWRRFALALASTSLLDFSIIDVSKARCFAQPAMPSALVVCKPHVFAQHALTAALLLQLCFRLFCNALPCSALPCLAMATSTALKAFMQAPRDQRVTALRGLGAEKMVQLEGELREARLTLFGPLPVSKSGKAPPASPPPTGTVPPPKQCPAQIPPPPKEEPIPAPPKDPPTPRGPPPRDGTPHRERQAARGSADPAPRRQEARGSADPAPQRQEARGSADPAPHRQKPGHWTNKQGKGKGRPWADISDAEEWHDIPASDAAPSSAPPAQGPAPHPAPRPAQQPAQHPAQPPGNLDVGWAAFYAYEKGLAKGKAQQAQHWDPSPHRPATLRASRHVHSEVSLTIKEVPCIATPGPAV</sequence>
<dbReference type="EMBL" id="LSRX01000499">
    <property type="protein sequence ID" value="OLP95542.1"/>
    <property type="molecule type" value="Genomic_DNA"/>
</dbReference>
<protein>
    <submittedName>
        <fullName evidence="2">Uncharacterized protein</fullName>
    </submittedName>
</protein>